<keyword evidence="1" id="KW-0133">Cell shape</keyword>
<organism evidence="4 5">
    <name type="scientific">Cylindrospermopsis raciborskii CENA303</name>
    <dbReference type="NCBI Taxonomy" id="1170769"/>
    <lineage>
        <taxon>Bacteria</taxon>
        <taxon>Bacillati</taxon>
        <taxon>Cyanobacteriota</taxon>
        <taxon>Cyanophyceae</taxon>
        <taxon>Nostocales</taxon>
        <taxon>Aphanizomenonaceae</taxon>
        <taxon>Cylindrospermopsis</taxon>
    </lineage>
</organism>
<dbReference type="GO" id="GO:0005737">
    <property type="term" value="C:cytoplasm"/>
    <property type="evidence" value="ECO:0007669"/>
    <property type="project" value="UniProtKB-UniRule"/>
</dbReference>
<comment type="function">
    <text evidence="1">Cell wall formation. Catalyzes epimerization of the terminal L-glutamate in UDP-N-acetyl-alpha-D-muramoyl-L-alanyl-L-glutamate.</text>
</comment>
<dbReference type="EMBL" id="NBYN01000014">
    <property type="protein sequence ID" value="OSO94230.1"/>
    <property type="molecule type" value="Genomic_DNA"/>
</dbReference>
<dbReference type="Proteomes" id="UP000192997">
    <property type="component" value="Unassembled WGS sequence"/>
</dbReference>
<evidence type="ECO:0000313" key="5">
    <source>
        <dbReference type="Proteomes" id="UP000192997"/>
    </source>
</evidence>
<dbReference type="AlphaFoldDB" id="A0A1X4GB18"/>
<comment type="caution">
    <text evidence="4">The sequence shown here is derived from an EMBL/GenBank/DDBJ whole genome shotgun (WGS) entry which is preliminary data.</text>
</comment>
<dbReference type="GO" id="GO:0009252">
    <property type="term" value="P:peptidoglycan biosynthetic process"/>
    <property type="evidence" value="ECO:0007669"/>
    <property type="project" value="UniProtKB-UniRule"/>
</dbReference>
<feature type="domain" description="MurL N-terminal" evidence="3">
    <location>
        <begin position="225"/>
        <end position="296"/>
    </location>
</feature>
<feature type="domain" description="MurL C-terminal" evidence="2">
    <location>
        <begin position="325"/>
        <end position="397"/>
    </location>
</feature>
<dbReference type="HAMAP" id="MF_02209">
    <property type="entry name" value="MurL"/>
    <property type="match status" value="1"/>
</dbReference>
<comment type="similarity">
    <text evidence="1">Belongs to the MurL family.</text>
</comment>
<keyword evidence="1" id="KW-0573">Peptidoglycan synthesis</keyword>
<comment type="pathway">
    <text evidence="1">Cell wall biogenesis; peptidoglycan biosynthesis.</text>
</comment>
<dbReference type="UniPathway" id="UPA00219"/>
<dbReference type="InterPro" id="IPR043689">
    <property type="entry name" value="MurL"/>
</dbReference>
<evidence type="ECO:0000259" key="3">
    <source>
        <dbReference type="Pfam" id="PF26299"/>
    </source>
</evidence>
<dbReference type="EC" id="5.1.1.23" evidence="1"/>
<dbReference type="Pfam" id="PF26298">
    <property type="entry name" value="MurL_epimerase_C"/>
    <property type="match status" value="1"/>
</dbReference>
<keyword evidence="1" id="KW-0131">Cell cycle</keyword>
<accession>A0A1X4GB18</accession>
<dbReference type="Pfam" id="PF26299">
    <property type="entry name" value="MurL_N"/>
    <property type="match status" value="1"/>
</dbReference>
<keyword evidence="1" id="KW-0132">Cell division</keyword>
<evidence type="ECO:0000256" key="1">
    <source>
        <dbReference type="HAMAP-Rule" id="MF_02209"/>
    </source>
</evidence>
<gene>
    <name evidence="1" type="primary">murL</name>
    <name evidence="4" type="ORF">B7O87_03420</name>
</gene>
<dbReference type="GO" id="GO:0016855">
    <property type="term" value="F:racemase and epimerase activity, acting on amino acids and derivatives"/>
    <property type="evidence" value="ECO:0007669"/>
    <property type="project" value="UniProtKB-UniRule"/>
</dbReference>
<protein>
    <recommendedName>
        <fullName evidence="1">UDP-N-acetyl-alpha-D-muramoyl-L-alanyl-L-glutamate epimerase</fullName>
        <ecNumber evidence="1">5.1.1.23</ecNumber>
    </recommendedName>
    <alternativeName>
        <fullName evidence="1">UDP-MurNAc-L-Ala-L-Glu epimerase</fullName>
    </alternativeName>
</protein>
<keyword evidence="1" id="KW-0413">Isomerase</keyword>
<reference evidence="5" key="1">
    <citation type="submission" date="2017-04" db="EMBL/GenBank/DDBJ databases">
        <authorList>
            <person name="Abreu V.A."/>
            <person name="Popin R.V."/>
            <person name="Rigonato J."/>
            <person name="Andreote A.P."/>
            <person name="Schaker P.C."/>
            <person name="Hoff-Risseti C."/>
            <person name="Alvarenga D.O."/>
            <person name="Varani A.M."/>
            <person name="Fiore M.F."/>
        </authorList>
    </citation>
    <scope>NUCLEOTIDE SEQUENCE [LARGE SCALE GENOMIC DNA]</scope>
    <source>
        <strain evidence="5">CENA303</strain>
    </source>
</reference>
<dbReference type="GO" id="GO:0008360">
    <property type="term" value="P:regulation of cell shape"/>
    <property type="evidence" value="ECO:0007669"/>
    <property type="project" value="UniProtKB-KW"/>
</dbReference>
<keyword evidence="1" id="KW-0961">Cell wall biogenesis/degradation</keyword>
<proteinExistence type="inferred from homology"/>
<sequence length="451" mass="52164">MKISVIKIDRWKIHQHHVEIIYSADGFNFSTNIFYHDVSFSRLINKYSGSYIERIIAHIVLFEGMKFCSLFPKYYDVSSIAKYLEPRVLDLFVRIYQGVFGQHWYENNITNYQQPEIISSAVLGGSEPQEILGDNQTILTGCGGGKDSILAMKILEEAGIPFSSLQYSHSVYGKADFQHKLISQVVECVKPKHKHQISIYDNFTESPFLKIYFPENSGIIAPETPVSIFQSLIIMLDHGYHSLCLAHEKSANTGNLYWEKLGKEVNHQWGKGLLAEQILNLFIQEHLLTNFAYFSILQPIYDFRIFQNFSKYPEFISKIHSCNIQKPWCYKCPKCAYVWLGLMASSSVNIVEKVFKNNLFDDGDLIPIFREMMGLGQHTPFECIGEVQETWLLMRKSLERGIRGRALDIFKEEILSNPEINWEAIEGKYNHVYGAEHTIPDWIFARVKEHL</sequence>
<name>A0A1X4GB18_9CYAN</name>
<dbReference type="InterPro" id="IPR058741">
    <property type="entry name" value="MurL_C"/>
</dbReference>
<comment type="catalytic activity">
    <reaction evidence="1">
        <text>UDP-N-acetyl-alpha-D-muramoyl-L-alanyl-L-glutamate + ATP + H2O = UDP-N-acetyl-alpha-D-muramoyl-L-alanyl-D-glutamate + AMP + diphosphate + H(+)</text>
        <dbReference type="Rhea" id="RHEA:58812"/>
        <dbReference type="ChEBI" id="CHEBI:15377"/>
        <dbReference type="ChEBI" id="CHEBI:15378"/>
        <dbReference type="ChEBI" id="CHEBI:30616"/>
        <dbReference type="ChEBI" id="CHEBI:33019"/>
        <dbReference type="ChEBI" id="CHEBI:83900"/>
        <dbReference type="ChEBI" id="CHEBI:142725"/>
        <dbReference type="ChEBI" id="CHEBI:456215"/>
        <dbReference type="EC" id="5.1.1.23"/>
    </reaction>
</comment>
<evidence type="ECO:0000313" key="4">
    <source>
        <dbReference type="EMBL" id="OSO94230.1"/>
    </source>
</evidence>
<dbReference type="GO" id="GO:0071555">
    <property type="term" value="P:cell wall organization"/>
    <property type="evidence" value="ECO:0007669"/>
    <property type="project" value="UniProtKB-KW"/>
</dbReference>
<evidence type="ECO:0000259" key="2">
    <source>
        <dbReference type="Pfam" id="PF26298"/>
    </source>
</evidence>
<dbReference type="InterPro" id="IPR058740">
    <property type="entry name" value="MurL_N"/>
</dbReference>
<dbReference type="GO" id="GO:0051301">
    <property type="term" value="P:cell division"/>
    <property type="evidence" value="ECO:0007669"/>
    <property type="project" value="UniProtKB-KW"/>
</dbReference>